<name>A0AAU7Q2Q7_9RICK</name>
<accession>A0AAU7Q2Q7</accession>
<evidence type="ECO:0000313" key="1">
    <source>
        <dbReference type="EMBL" id="XBS67388.1"/>
    </source>
</evidence>
<sequence length="61" mass="6952">MGIFDVSKETLDISISNKHQRIENVETAISEFIKSKMANVFVKLCVNRGLRKACNKIITRI</sequence>
<organism evidence="1">
    <name type="scientific">Wolbachia endosymbiont of Armadillidium arcangelii</name>
    <dbReference type="NCBI Taxonomy" id="3158571"/>
    <lineage>
        <taxon>Bacteria</taxon>
        <taxon>Pseudomonadati</taxon>
        <taxon>Pseudomonadota</taxon>
        <taxon>Alphaproteobacteria</taxon>
        <taxon>Rickettsiales</taxon>
        <taxon>Anaplasmataceae</taxon>
        <taxon>Wolbachieae</taxon>
        <taxon>Wolbachia</taxon>
    </lineage>
</organism>
<protein>
    <submittedName>
        <fullName evidence="1">Uncharacterized protein</fullName>
    </submittedName>
</protein>
<dbReference type="EMBL" id="CP157942">
    <property type="protein sequence ID" value="XBS67388.1"/>
    <property type="molecule type" value="Genomic_DNA"/>
</dbReference>
<dbReference type="RefSeq" id="WP_047758903.1">
    <property type="nucleotide sequence ID" value="NZ_CP157942.1"/>
</dbReference>
<dbReference type="AlphaFoldDB" id="A0AAU7Q2Q7"/>
<proteinExistence type="predicted"/>
<gene>
    <name evidence="1" type="ORF">ABLO99_01530</name>
</gene>
<reference evidence="1" key="1">
    <citation type="submission" date="2024-06" db="EMBL/GenBank/DDBJ databases">
        <authorList>
            <person name="Dussert Y."/>
            <person name="Peccoud J."/>
            <person name="Pigeault R."/>
        </authorList>
    </citation>
    <scope>NUCLEOTIDE SEQUENCE</scope>
    <source>
        <strain evidence="1">WArc</strain>
    </source>
</reference>